<dbReference type="Proteomes" id="UP000194546">
    <property type="component" value="Unassembled WGS sequence"/>
</dbReference>
<gene>
    <name evidence="1" type="ORF">PAMC26510_00030</name>
</gene>
<organism evidence="1 2">
    <name type="scientific">Caballeronia sordidicola</name>
    <name type="common">Burkholderia sordidicola</name>
    <dbReference type="NCBI Taxonomy" id="196367"/>
    <lineage>
        <taxon>Bacteria</taxon>
        <taxon>Pseudomonadati</taxon>
        <taxon>Pseudomonadota</taxon>
        <taxon>Betaproteobacteria</taxon>
        <taxon>Burkholderiales</taxon>
        <taxon>Burkholderiaceae</taxon>
        <taxon>Caballeronia</taxon>
    </lineage>
</organism>
<comment type="caution">
    <text evidence="1">The sequence shown here is derived from an EMBL/GenBank/DDBJ whole genome shotgun (WGS) entry which is preliminary data.</text>
</comment>
<proteinExistence type="predicted"/>
<reference evidence="1 2" key="1">
    <citation type="submission" date="2017-03" db="EMBL/GenBank/DDBJ databases">
        <title>Genome analysis of strain PAMC 26510.</title>
        <authorList>
            <person name="Oh H.-M."/>
            <person name="Yang J.-A."/>
        </authorList>
    </citation>
    <scope>NUCLEOTIDE SEQUENCE [LARGE SCALE GENOMIC DNA]</scope>
    <source>
        <strain evidence="1 2">PAMC 26510</strain>
    </source>
</reference>
<evidence type="ECO:0000313" key="2">
    <source>
        <dbReference type="Proteomes" id="UP000194546"/>
    </source>
</evidence>
<protein>
    <submittedName>
        <fullName evidence="1">Uncharacterized protein</fullName>
    </submittedName>
</protein>
<evidence type="ECO:0000313" key="1">
    <source>
        <dbReference type="EMBL" id="OTP80873.1"/>
    </source>
</evidence>
<dbReference type="EMBL" id="NBTY01000002">
    <property type="protein sequence ID" value="OTP80873.1"/>
    <property type="molecule type" value="Genomic_DNA"/>
</dbReference>
<accession>A0A242NB01</accession>
<name>A0A242NB01_CABSO</name>
<sequence length="38" mass="4208">MHQFDACNRGCGAPEPLKAKHDLRPGLDIAMVLLYQVV</sequence>
<dbReference type="AlphaFoldDB" id="A0A242NB01"/>